<protein>
    <submittedName>
        <fullName evidence="1">Uncharacterized protein</fullName>
    </submittedName>
</protein>
<evidence type="ECO:0000313" key="1">
    <source>
        <dbReference type="EMBL" id="CAJ0607809.1"/>
    </source>
</evidence>
<dbReference type="Proteomes" id="UP001176961">
    <property type="component" value="Unassembled WGS sequence"/>
</dbReference>
<comment type="caution">
    <text evidence="1">The sequence shown here is derived from an EMBL/GenBank/DDBJ whole genome shotgun (WGS) entry which is preliminary data.</text>
</comment>
<organism evidence="1 2">
    <name type="scientific">Cylicocyclus nassatus</name>
    <name type="common">Nematode worm</name>
    <dbReference type="NCBI Taxonomy" id="53992"/>
    <lineage>
        <taxon>Eukaryota</taxon>
        <taxon>Metazoa</taxon>
        <taxon>Ecdysozoa</taxon>
        <taxon>Nematoda</taxon>
        <taxon>Chromadorea</taxon>
        <taxon>Rhabditida</taxon>
        <taxon>Rhabditina</taxon>
        <taxon>Rhabditomorpha</taxon>
        <taxon>Strongyloidea</taxon>
        <taxon>Strongylidae</taxon>
        <taxon>Cylicocyclus</taxon>
    </lineage>
</organism>
<dbReference type="EMBL" id="CATQJL010000316">
    <property type="protein sequence ID" value="CAJ0607809.1"/>
    <property type="molecule type" value="Genomic_DNA"/>
</dbReference>
<dbReference type="AlphaFoldDB" id="A0AA36HBN3"/>
<keyword evidence="2" id="KW-1185">Reference proteome</keyword>
<accession>A0AA36HBN3</accession>
<evidence type="ECO:0000313" key="2">
    <source>
        <dbReference type="Proteomes" id="UP001176961"/>
    </source>
</evidence>
<sequence length="125" mass="14096">MTPASANKDSCDFDLPSLWIDLKVPGSDVDASDSDFEPDNRLHSHCESDSFEEAFIYETVTKRESESPTPNIMAYAQRTQRPPSPPWPKVTPFDFSVQSNKVSIINVNTAHVLYESVEQDYNILV</sequence>
<reference evidence="1" key="1">
    <citation type="submission" date="2023-07" db="EMBL/GenBank/DDBJ databases">
        <authorList>
            <consortium name="CYATHOMIX"/>
        </authorList>
    </citation>
    <scope>NUCLEOTIDE SEQUENCE</scope>
    <source>
        <strain evidence="1">N/A</strain>
    </source>
</reference>
<gene>
    <name evidence="1" type="ORF">CYNAS_LOCUS19792</name>
</gene>
<name>A0AA36HBN3_CYLNA</name>
<proteinExistence type="predicted"/>